<dbReference type="EMBL" id="CAMKVN010003938">
    <property type="protein sequence ID" value="CAI2185956.1"/>
    <property type="molecule type" value="Genomic_DNA"/>
</dbReference>
<gene>
    <name evidence="1" type="ORF">FWILDA_LOCUS12336</name>
</gene>
<proteinExistence type="predicted"/>
<feature type="non-terminal residue" evidence="1">
    <location>
        <position position="110"/>
    </location>
</feature>
<evidence type="ECO:0000313" key="2">
    <source>
        <dbReference type="Proteomes" id="UP001153678"/>
    </source>
</evidence>
<keyword evidence="2" id="KW-1185">Reference proteome</keyword>
<sequence length="110" mass="12401">PPAHNRVVGGSSPPRSTKISKLSKLVYLDHHKGLIKDAVEFHLLQASSFTSAHTEGDFRNRGELALLRDDLTRVNQVLSINNPCIQDFEVQKVKNERIVEKCKELLSKLE</sequence>
<evidence type="ECO:0000313" key="1">
    <source>
        <dbReference type="EMBL" id="CAI2185956.1"/>
    </source>
</evidence>
<organism evidence="1 2">
    <name type="scientific">Funneliformis geosporum</name>
    <dbReference type="NCBI Taxonomy" id="1117311"/>
    <lineage>
        <taxon>Eukaryota</taxon>
        <taxon>Fungi</taxon>
        <taxon>Fungi incertae sedis</taxon>
        <taxon>Mucoromycota</taxon>
        <taxon>Glomeromycotina</taxon>
        <taxon>Glomeromycetes</taxon>
        <taxon>Glomerales</taxon>
        <taxon>Glomeraceae</taxon>
        <taxon>Funneliformis</taxon>
    </lineage>
</organism>
<comment type="caution">
    <text evidence="1">The sequence shown here is derived from an EMBL/GenBank/DDBJ whole genome shotgun (WGS) entry which is preliminary data.</text>
</comment>
<dbReference type="Proteomes" id="UP001153678">
    <property type="component" value="Unassembled WGS sequence"/>
</dbReference>
<name>A0A9W4X0F2_9GLOM</name>
<accession>A0A9W4X0F2</accession>
<dbReference type="OrthoDB" id="10675916at2759"/>
<reference evidence="1" key="1">
    <citation type="submission" date="2022-08" db="EMBL/GenBank/DDBJ databases">
        <authorList>
            <person name="Kallberg Y."/>
            <person name="Tangrot J."/>
            <person name="Rosling A."/>
        </authorList>
    </citation>
    <scope>NUCLEOTIDE SEQUENCE</scope>
    <source>
        <strain evidence="1">Wild A</strain>
    </source>
</reference>
<dbReference type="AlphaFoldDB" id="A0A9W4X0F2"/>
<protein>
    <submittedName>
        <fullName evidence="1">15963_t:CDS:1</fullName>
    </submittedName>
</protein>